<dbReference type="EMBL" id="AFWT01000048">
    <property type="protein sequence ID" value="EGV28057.1"/>
    <property type="molecule type" value="Genomic_DNA"/>
</dbReference>
<dbReference type="STRING" id="765913.ThidrDRAFT_4153"/>
<comment type="caution">
    <text evidence="3">The sequence shown here is derived from an EMBL/GenBank/DDBJ whole genome shotgun (WGS) entry which is preliminary data.</text>
</comment>
<feature type="domain" description="KfrA N-terminal DNA-binding" evidence="2">
    <location>
        <begin position="9"/>
        <end position="113"/>
    </location>
</feature>
<dbReference type="eggNOG" id="COG4372">
    <property type="taxonomic scope" value="Bacteria"/>
</dbReference>
<dbReference type="InterPro" id="IPR021104">
    <property type="entry name" value="KfrA_DNA-bd_N"/>
</dbReference>
<gene>
    <name evidence="3" type="ORF">ThidrDRAFT_4153</name>
</gene>
<dbReference type="Pfam" id="PF11740">
    <property type="entry name" value="KfrA_N"/>
    <property type="match status" value="1"/>
</dbReference>
<protein>
    <recommendedName>
        <fullName evidence="2">KfrA N-terminal DNA-binding domain-containing protein</fullName>
    </recommendedName>
</protein>
<proteinExistence type="predicted"/>
<organism evidence="3 4">
    <name type="scientific">Thiorhodococcus drewsii AZ1</name>
    <dbReference type="NCBI Taxonomy" id="765913"/>
    <lineage>
        <taxon>Bacteria</taxon>
        <taxon>Pseudomonadati</taxon>
        <taxon>Pseudomonadota</taxon>
        <taxon>Gammaproteobacteria</taxon>
        <taxon>Chromatiales</taxon>
        <taxon>Chromatiaceae</taxon>
        <taxon>Thiorhodococcus</taxon>
    </lineage>
</organism>
<evidence type="ECO:0000256" key="1">
    <source>
        <dbReference type="SAM" id="Coils"/>
    </source>
</evidence>
<dbReference type="AlphaFoldDB" id="G2E790"/>
<dbReference type="OrthoDB" id="5772375at2"/>
<reference evidence="3 4" key="1">
    <citation type="submission" date="2011-06" db="EMBL/GenBank/DDBJ databases">
        <title>The draft genome of Thiorhodococcus drewsii AZ1.</title>
        <authorList>
            <consortium name="US DOE Joint Genome Institute (JGI-PGF)"/>
            <person name="Lucas S."/>
            <person name="Han J."/>
            <person name="Lapidus A."/>
            <person name="Cheng J.-F."/>
            <person name="Goodwin L."/>
            <person name="Pitluck S."/>
            <person name="Peters L."/>
            <person name="Land M.L."/>
            <person name="Hauser L."/>
            <person name="Vogl K."/>
            <person name="Liu Z."/>
            <person name="Imhoff J."/>
            <person name="Thiel V."/>
            <person name="Frigaard N.-U."/>
            <person name="Bryant D.A."/>
            <person name="Woyke T.J."/>
        </authorList>
    </citation>
    <scope>NUCLEOTIDE SEQUENCE [LARGE SCALE GENOMIC DNA]</scope>
    <source>
        <strain evidence="3 4">AZ1</strain>
    </source>
</reference>
<feature type="coiled-coil region" evidence="1">
    <location>
        <begin position="241"/>
        <end position="320"/>
    </location>
</feature>
<keyword evidence="1" id="KW-0175">Coiled coil</keyword>
<evidence type="ECO:0000313" key="4">
    <source>
        <dbReference type="Proteomes" id="UP000004200"/>
    </source>
</evidence>
<dbReference type="RefSeq" id="WP_007042866.1">
    <property type="nucleotide sequence ID" value="NZ_AFWT01000048.1"/>
</dbReference>
<keyword evidence="4" id="KW-1185">Reference proteome</keyword>
<name>G2E790_9GAMM</name>
<feature type="coiled-coil region" evidence="1">
    <location>
        <begin position="79"/>
        <end position="208"/>
    </location>
</feature>
<evidence type="ECO:0000313" key="3">
    <source>
        <dbReference type="EMBL" id="EGV28057.1"/>
    </source>
</evidence>
<accession>G2E790</accession>
<evidence type="ECO:0000259" key="2">
    <source>
        <dbReference type="Pfam" id="PF11740"/>
    </source>
</evidence>
<dbReference type="Proteomes" id="UP000004200">
    <property type="component" value="Unassembled WGS sequence"/>
</dbReference>
<sequence>MSTTRILAKEAALKLLQNGERPTADRVRNAIGKGAQQTILSALDEFWGEIGARLNDPRLPEALLEPMNALWSQAVTEAGRQWQSEKSALEERVRVLETELSDVKEALTGTQTELRQREADVRVAQVRISEQTELLAEHAENIKALQEESNRFVSQRDQLNELLKAEREGRERDQTAWLNEIDAARQTVKAVNAEKDKLSQMLSEARDAQVRQDLLLKHTEQACAEFKTQLETTRTQLDVKNQAHERLLAESAEQLRQIQRLESEIAQKQDAITEWKDAFQAKEEELDALSESSSAIRLQIERLGAENQVLREERESQRSNQAEIEQFFLQAIERLGEKTRDNLS</sequence>